<proteinExistence type="predicted"/>
<dbReference type="AlphaFoldDB" id="A0A1I0BPF3"/>
<reference evidence="2" key="1">
    <citation type="submission" date="2016-10" db="EMBL/GenBank/DDBJ databases">
        <authorList>
            <person name="Varghese N."/>
            <person name="Submissions S."/>
        </authorList>
    </citation>
    <scope>NUCLEOTIDE SEQUENCE [LARGE SCALE GENOMIC DNA]</scope>
    <source>
        <strain evidence="2">Nm71</strain>
    </source>
</reference>
<sequence>MIIISSRENFIDPDRISAKGHIIRKIDFNKDKTLRDNILLPDFLILLKELTQISR</sequence>
<keyword evidence="2" id="KW-1185">Reference proteome</keyword>
<dbReference type="RefSeq" id="WP_177170318.1">
    <property type="nucleotide sequence ID" value="NZ_FOIA01000011.1"/>
</dbReference>
<dbReference type="Proteomes" id="UP000199345">
    <property type="component" value="Unassembled WGS sequence"/>
</dbReference>
<dbReference type="EMBL" id="FOIA01000011">
    <property type="protein sequence ID" value="SET08156.1"/>
    <property type="molecule type" value="Genomic_DNA"/>
</dbReference>
<evidence type="ECO:0000313" key="2">
    <source>
        <dbReference type="Proteomes" id="UP000199345"/>
    </source>
</evidence>
<protein>
    <submittedName>
        <fullName evidence="1">Uncharacterized protein</fullName>
    </submittedName>
</protein>
<evidence type="ECO:0000313" key="1">
    <source>
        <dbReference type="EMBL" id="SET08156.1"/>
    </source>
</evidence>
<organism evidence="1 2">
    <name type="scientific">Nitrosomonas marina</name>
    <dbReference type="NCBI Taxonomy" id="917"/>
    <lineage>
        <taxon>Bacteria</taxon>
        <taxon>Pseudomonadati</taxon>
        <taxon>Pseudomonadota</taxon>
        <taxon>Betaproteobacteria</taxon>
        <taxon>Nitrosomonadales</taxon>
        <taxon>Nitrosomonadaceae</taxon>
        <taxon>Nitrosomonas</taxon>
    </lineage>
</organism>
<name>A0A1I0BPF3_9PROT</name>
<gene>
    <name evidence="1" type="ORF">SAMN05216326_11156</name>
</gene>
<accession>A0A1I0BPF3</accession>